<dbReference type="InterPro" id="IPR053747">
    <property type="entry name" value="Fluoresc_Recovery_Reg"/>
</dbReference>
<dbReference type="Proteomes" id="UP001204953">
    <property type="component" value="Unassembled WGS sequence"/>
</dbReference>
<evidence type="ECO:0000313" key="1">
    <source>
        <dbReference type="EMBL" id="MCP2730631.1"/>
    </source>
</evidence>
<proteinExistence type="predicted"/>
<dbReference type="InterPro" id="IPR041601">
    <property type="entry name" value="FRP"/>
</dbReference>
<comment type="caution">
    <text evidence="1">The sequence shown here is derived from an EMBL/GenBank/DDBJ whole genome shotgun (WGS) entry which is preliminary data.</text>
</comment>
<evidence type="ECO:0008006" key="3">
    <source>
        <dbReference type="Google" id="ProtNLM"/>
    </source>
</evidence>
<sequence>MSEIGWSNIEENVAKEAFEKAYQREITTLIEEVRVKASAIAEIKDMWILHDFLSARRHDIDGKYEYRNSVLIFVFARLVKEGWLNINELEGLDRDKLAKITALARM</sequence>
<evidence type="ECO:0000313" key="2">
    <source>
        <dbReference type="Proteomes" id="UP001204953"/>
    </source>
</evidence>
<dbReference type="EMBL" id="JAMZMM010000223">
    <property type="protein sequence ID" value="MCP2730631.1"/>
    <property type="molecule type" value="Genomic_DNA"/>
</dbReference>
<organism evidence="1 2">
    <name type="scientific">Limnofasciculus baicalensis BBK-W-15</name>
    <dbReference type="NCBI Taxonomy" id="2699891"/>
    <lineage>
        <taxon>Bacteria</taxon>
        <taxon>Bacillati</taxon>
        <taxon>Cyanobacteriota</taxon>
        <taxon>Cyanophyceae</taxon>
        <taxon>Coleofasciculales</taxon>
        <taxon>Coleofasciculaceae</taxon>
        <taxon>Limnofasciculus</taxon>
        <taxon>Limnofasciculus baicalensis</taxon>
    </lineage>
</organism>
<accession>A0AAE3GTZ4</accession>
<dbReference type="AlphaFoldDB" id="A0AAE3GTZ4"/>
<dbReference type="Pfam" id="PF18032">
    <property type="entry name" value="FRP"/>
    <property type="match status" value="1"/>
</dbReference>
<name>A0AAE3GTZ4_9CYAN</name>
<protein>
    <recommendedName>
        <fullName evidence="3">Fluorescence recovery protein</fullName>
    </recommendedName>
</protein>
<reference evidence="1" key="1">
    <citation type="submission" date="2022-06" db="EMBL/GenBank/DDBJ databases">
        <title>New cyanobacteria of genus Symplocastrum in benthos of Lake Baikal.</title>
        <authorList>
            <person name="Sorokovikova E."/>
            <person name="Tikhonova I."/>
            <person name="Krasnopeev A."/>
            <person name="Evseev P."/>
            <person name="Gladkikh A."/>
            <person name="Belykh O."/>
        </authorList>
    </citation>
    <scope>NUCLEOTIDE SEQUENCE</scope>
    <source>
        <strain evidence="1">BBK-W-15</strain>
    </source>
</reference>
<dbReference type="Gene3D" id="6.10.140.1840">
    <property type="match status" value="1"/>
</dbReference>
<gene>
    <name evidence="1" type="ORF">NJ959_19565</name>
</gene>
<dbReference type="GO" id="GO:0042651">
    <property type="term" value="C:thylakoid membrane"/>
    <property type="evidence" value="ECO:0007669"/>
    <property type="project" value="InterPro"/>
</dbReference>
<keyword evidence="2" id="KW-1185">Reference proteome</keyword>